<protein>
    <submittedName>
        <fullName evidence="2">Uncharacterized protein</fullName>
    </submittedName>
</protein>
<keyword evidence="1" id="KW-0732">Signal</keyword>
<gene>
    <name evidence="2" type="ORF">g.1500</name>
</gene>
<dbReference type="EMBL" id="GEBQ01011375">
    <property type="protein sequence ID" value="JAT28602.1"/>
    <property type="molecule type" value="Transcribed_RNA"/>
</dbReference>
<evidence type="ECO:0000256" key="1">
    <source>
        <dbReference type="SAM" id="SignalP"/>
    </source>
</evidence>
<organism evidence="2">
    <name type="scientific">Graphocephala atropunctata</name>
    <dbReference type="NCBI Taxonomy" id="36148"/>
    <lineage>
        <taxon>Eukaryota</taxon>
        <taxon>Metazoa</taxon>
        <taxon>Ecdysozoa</taxon>
        <taxon>Arthropoda</taxon>
        <taxon>Hexapoda</taxon>
        <taxon>Insecta</taxon>
        <taxon>Pterygota</taxon>
        <taxon>Neoptera</taxon>
        <taxon>Paraneoptera</taxon>
        <taxon>Hemiptera</taxon>
        <taxon>Auchenorrhyncha</taxon>
        <taxon>Membracoidea</taxon>
        <taxon>Cicadellidae</taxon>
        <taxon>Cicadellinae</taxon>
        <taxon>Cicadellini</taxon>
        <taxon>Graphocephala</taxon>
    </lineage>
</organism>
<feature type="non-terminal residue" evidence="2">
    <location>
        <position position="169"/>
    </location>
</feature>
<dbReference type="AlphaFoldDB" id="A0A1B6LY17"/>
<feature type="signal peptide" evidence="1">
    <location>
        <begin position="1"/>
        <end position="24"/>
    </location>
</feature>
<feature type="chain" id="PRO_5008587809" evidence="1">
    <location>
        <begin position="25"/>
        <end position="169"/>
    </location>
</feature>
<reference evidence="2" key="1">
    <citation type="submission" date="2015-11" db="EMBL/GenBank/DDBJ databases">
        <title>De novo transcriptome assembly of four potential Pierce s Disease insect vectors from Arizona vineyards.</title>
        <authorList>
            <person name="Tassone E.E."/>
        </authorList>
    </citation>
    <scope>NUCLEOTIDE SEQUENCE</scope>
</reference>
<name>A0A1B6LY17_9HEMI</name>
<accession>A0A1B6LY17</accession>
<evidence type="ECO:0000313" key="2">
    <source>
        <dbReference type="EMBL" id="JAT28602.1"/>
    </source>
</evidence>
<sequence length="169" mass="19822">MEGPITDIQLVLLSLVIILMLVYALQMCSEEEDRDQLQSLKEASNFSKRLVHEMVERIKLAMEKLNQEERRILLQRLIDPEASICSERPLQQTVVCTKFAMGKRNQEEQRVLLQRIINPRASIYAERPLQQPVARTKRPMEKWNQNEQLALLQHLINPRATLERPLQQT</sequence>
<proteinExistence type="predicted"/>